<proteinExistence type="inferred from homology"/>
<evidence type="ECO:0000259" key="2">
    <source>
        <dbReference type="Pfam" id="PF00483"/>
    </source>
</evidence>
<comment type="similarity">
    <text evidence="1">Belongs to the transferase hexapeptide repeat family.</text>
</comment>
<dbReference type="Pfam" id="PF25087">
    <property type="entry name" value="GMPPB_C"/>
    <property type="match status" value="1"/>
</dbReference>
<evidence type="ECO:0000256" key="1">
    <source>
        <dbReference type="ARBA" id="ARBA00007274"/>
    </source>
</evidence>
<keyword evidence="5" id="KW-1185">Reference proteome</keyword>
<dbReference type="PANTHER" id="PTHR22572">
    <property type="entry name" value="SUGAR-1-PHOSPHATE GUANYL TRANSFERASE"/>
    <property type="match status" value="1"/>
</dbReference>
<organism evidence="4 5">
    <name type="scientific">Bacillus songklensis</name>
    <dbReference type="NCBI Taxonomy" id="1069116"/>
    <lineage>
        <taxon>Bacteria</taxon>
        <taxon>Bacillati</taxon>
        <taxon>Bacillota</taxon>
        <taxon>Bacilli</taxon>
        <taxon>Bacillales</taxon>
        <taxon>Bacillaceae</taxon>
        <taxon>Bacillus</taxon>
    </lineage>
</organism>
<feature type="domain" description="Mannose-1-phosphate guanyltransferase C-terminal" evidence="3">
    <location>
        <begin position="265"/>
        <end position="342"/>
    </location>
</feature>
<dbReference type="Gene3D" id="2.160.10.10">
    <property type="entry name" value="Hexapeptide repeat proteins"/>
    <property type="match status" value="1"/>
</dbReference>
<dbReference type="InterPro" id="IPR029044">
    <property type="entry name" value="Nucleotide-diphossugar_trans"/>
</dbReference>
<dbReference type="InterPro" id="IPR005835">
    <property type="entry name" value="NTP_transferase_dom"/>
</dbReference>
<accession>A0ABV8AZ50</accession>
<dbReference type="SUPFAM" id="SSF55957">
    <property type="entry name" value="Phosphoglucomutase, C-terminal domain"/>
    <property type="match status" value="1"/>
</dbReference>
<evidence type="ECO:0000313" key="5">
    <source>
        <dbReference type="Proteomes" id="UP001595752"/>
    </source>
</evidence>
<feature type="domain" description="Nucleotidyl transferase" evidence="2">
    <location>
        <begin position="2"/>
        <end position="233"/>
    </location>
</feature>
<dbReference type="RefSeq" id="WP_377912822.1">
    <property type="nucleotide sequence ID" value="NZ_JBHRZT010000020.1"/>
</dbReference>
<dbReference type="SUPFAM" id="SSF53448">
    <property type="entry name" value="Nucleotide-diphospho-sugar transferases"/>
    <property type="match status" value="1"/>
</dbReference>
<name>A0ABV8AZ50_9BACI</name>
<dbReference type="Pfam" id="PF00483">
    <property type="entry name" value="NTP_transferase"/>
    <property type="match status" value="1"/>
</dbReference>
<dbReference type="SUPFAM" id="SSF51161">
    <property type="entry name" value="Trimeric LpxA-like enzymes"/>
    <property type="match status" value="1"/>
</dbReference>
<dbReference type="InterPro" id="IPR056729">
    <property type="entry name" value="GMPPB_C"/>
</dbReference>
<dbReference type="Gene3D" id="3.40.120.10">
    <property type="entry name" value="Alpha-D-Glucose-1,6-Bisphosphate, subunit A, domain 3"/>
    <property type="match status" value="1"/>
</dbReference>
<evidence type="ECO:0000313" key="4">
    <source>
        <dbReference type="EMBL" id="MFC3882919.1"/>
    </source>
</evidence>
<dbReference type="CDD" id="cd04181">
    <property type="entry name" value="NTP_transferase"/>
    <property type="match status" value="1"/>
</dbReference>
<dbReference type="InterPro" id="IPR011004">
    <property type="entry name" value="Trimer_LpxA-like_sf"/>
</dbReference>
<dbReference type="EMBL" id="JBHRZT010000020">
    <property type="protein sequence ID" value="MFC3882919.1"/>
    <property type="molecule type" value="Genomic_DNA"/>
</dbReference>
<dbReference type="InterPro" id="IPR036900">
    <property type="entry name" value="A-D-PHexomutase_C_sf"/>
</dbReference>
<comment type="caution">
    <text evidence="4">The sequence shown here is derived from an EMBL/GenBank/DDBJ whole genome shotgun (WGS) entry which is preliminary data.</text>
</comment>
<protein>
    <submittedName>
        <fullName evidence="4">Sugar phosphate nucleotidyltransferase</fullName>
    </submittedName>
</protein>
<dbReference type="Gene3D" id="3.90.550.10">
    <property type="entry name" value="Spore Coat Polysaccharide Biosynthesis Protein SpsA, Chain A"/>
    <property type="match status" value="1"/>
</dbReference>
<dbReference type="Proteomes" id="UP001595752">
    <property type="component" value="Unassembled WGS sequence"/>
</dbReference>
<sequence>MKAIILAGGKGTRLRPLTYHTPKPMLPLLDKPVLEYTIEHLKHHGIDDIAITLSYLSDSIMNYFGDGSRWGVTISYFLEETPLGTAGAVKNAAPFINDSCLIVSGDALTMIDFQRALDYHKKKRGIMTIITKKLSNPFSYGIVVPRFDGKVEKMIEKPRRHEVLSDYINTGIYIIEPNVLSYIKDNIETDVSLDLIPLLLSSSQNIYHYLSEDYWIDIGEVNHYYQAQQDLLNRKCSAFINGQEIKSGIWLGENVTIERSASVRAPVFIGNHTVIQKDAVIGPHTVIASNGFVQANALIQESVLLPGVSVGKSSILQKAIIDWDRKIEDKERFSQGENVMLYKVFTEPVSIQSDPTQLAATFFYNPPSIINGTIYPSVLDADFYASIARALKQLWRRYERVVIGCEEGVEYFKEQIVIKLLECGFQVEDFHVVAVPLLQYAAVRERVDGAIYIGRKAVHHSNEIFVQFYEEDGRLFSRNLEWKLEQLLRKQEGNEEEKSGNRNLRKSEEFFNSYLTTLYESICIPAIIGSNLRVIVTAPHFIQKLFKRLCDDLNVDCDLYQEMDEEDMIKKVRNAGAHFAMMINKTGERFQLIDETGSKLTETESFILYMFNYYLTRNKLSTSVTISEPILFSLTEKVVRASLQRNAKKAFIDTRPFQTNAFYAFSQLLELAAVQFLSFSQLLAIVPNIHAVKECVFCPTNMQGRVMRKILEDVKEYEVELIEGMKIYHSGGWTLIMPDYKLSAINVYSEAEEQFTAQQFSSYFINKIKEYQKV</sequence>
<dbReference type="InterPro" id="IPR050486">
    <property type="entry name" value="Mannose-1P_guanyltransferase"/>
</dbReference>
<evidence type="ECO:0000259" key="3">
    <source>
        <dbReference type="Pfam" id="PF25087"/>
    </source>
</evidence>
<gene>
    <name evidence="4" type="ORF">ACFOU2_05115</name>
</gene>
<reference evidence="5" key="1">
    <citation type="journal article" date="2019" name="Int. J. Syst. Evol. Microbiol.">
        <title>The Global Catalogue of Microorganisms (GCM) 10K type strain sequencing project: providing services to taxonomists for standard genome sequencing and annotation.</title>
        <authorList>
            <consortium name="The Broad Institute Genomics Platform"/>
            <consortium name="The Broad Institute Genome Sequencing Center for Infectious Disease"/>
            <person name="Wu L."/>
            <person name="Ma J."/>
        </authorList>
    </citation>
    <scope>NUCLEOTIDE SEQUENCE [LARGE SCALE GENOMIC DNA]</scope>
    <source>
        <strain evidence="5">CCUG 61889</strain>
    </source>
</reference>